<evidence type="ECO:0000313" key="4">
    <source>
        <dbReference type="EMBL" id="MBB5372870.1"/>
    </source>
</evidence>
<dbReference type="EMBL" id="JACHFJ010000003">
    <property type="protein sequence ID" value="MBB5372870.1"/>
    <property type="molecule type" value="Genomic_DNA"/>
</dbReference>
<dbReference type="AlphaFoldDB" id="A0A840VN44"/>
<accession>A0A840VN44</accession>
<feature type="domain" description="AsmA" evidence="3">
    <location>
        <begin position="525"/>
        <end position="692"/>
    </location>
</feature>
<dbReference type="Proteomes" id="UP000553706">
    <property type="component" value="Unassembled WGS sequence"/>
</dbReference>
<name>A0A840VN44_9PROT</name>
<sequence>MSSANNETPPNRQGRPPRTRLWLLAGIGLLVALPVAAGLVAMARFNPNAYAPALIAAAERATGRQLTLGGPVKLHLSFNPTLTVSNVTLGNPAGGFAGDFVTLDKAEAQIALLPLLTHHLDILRLVLERPRITLQTLPSGASNWDFSAAPGHATGTHHFHGYQLALEAVEIRNGHVTLIPASGQVYGFGLPRVTGTAASLTAPLHLSGGAKIGMQEAQLSGVVGPIARLSNAGAGPWPVDLSLTGAGATAHLAGAIEHPRTGSGYDLTLSVDVPDLSALGALPAMRQLHLGAELSDRPGPIPAVNNLSLTAGASDLSALRPGLKLQGLDVEMASLDQPLTLQATGQLGQDPFSVKGAIGAPDTLFAPSLLPAGTATTASLPVGLSLQLGAAKAAITGAIATPSTLSGVALAINASIPDLSALSTAAGTALPAWKNITVQTTLIDPGGQGLRNAVGVDSLAVSTDHAQFGGDASLFLGAHPDLQLALKFSNLDLDALDAALPLPTPPLPTAAPSWALPLAWLHLGNADIQLAADSLVWHKLNFTALQGHATVSNGVLSLNPFTGELPGGEVSASAGIDTSKPTAAETLQLTAPALALSPLLRAFGLPDTAQGTAQLQLKAASTGDDVQTIAAGLNGSLGVAAVNGIVDGGVLSSLLSDVLKTAGLTEPQLISPGPVPVRCAALRLDAANGTGTLSALALDTPRLTLRGSGTVDFGKQTLAVTLQPQPRGQNATSAVVLGGSFTQPTLTAAPATPAPGGDLCPGALNLARLGQSGPAAPPLGSFPAPIRAAAPQPGSPANLNALLGQ</sequence>
<organism evidence="4 5">
    <name type="scientific">Acidocella aromatica</name>
    <dbReference type="NCBI Taxonomy" id="1303579"/>
    <lineage>
        <taxon>Bacteria</taxon>
        <taxon>Pseudomonadati</taxon>
        <taxon>Pseudomonadota</taxon>
        <taxon>Alphaproteobacteria</taxon>
        <taxon>Acetobacterales</taxon>
        <taxon>Acidocellaceae</taxon>
        <taxon>Acidocella</taxon>
    </lineage>
</organism>
<dbReference type="InterPro" id="IPR052894">
    <property type="entry name" value="AsmA-related"/>
</dbReference>
<feature type="domain" description="AsmA" evidence="3">
    <location>
        <begin position="23"/>
        <end position="178"/>
    </location>
</feature>
<keyword evidence="2" id="KW-0812">Transmembrane</keyword>
<dbReference type="RefSeq" id="WP_183265890.1">
    <property type="nucleotide sequence ID" value="NZ_JACHFJ010000003.1"/>
</dbReference>
<feature type="transmembrane region" description="Helical" evidence="2">
    <location>
        <begin position="21"/>
        <end position="43"/>
    </location>
</feature>
<proteinExistence type="predicted"/>
<dbReference type="PANTHER" id="PTHR30441:SF4">
    <property type="entry name" value="PROTEIN ASMA"/>
    <property type="match status" value="1"/>
</dbReference>
<dbReference type="PANTHER" id="PTHR30441">
    <property type="entry name" value="DUF748 DOMAIN-CONTAINING PROTEIN"/>
    <property type="match status" value="1"/>
</dbReference>
<evidence type="ECO:0000256" key="2">
    <source>
        <dbReference type="SAM" id="Phobius"/>
    </source>
</evidence>
<dbReference type="Pfam" id="PF05170">
    <property type="entry name" value="AsmA"/>
    <property type="match status" value="2"/>
</dbReference>
<evidence type="ECO:0000256" key="1">
    <source>
        <dbReference type="SAM" id="MobiDB-lite"/>
    </source>
</evidence>
<gene>
    <name evidence="4" type="ORF">HNP71_001121</name>
</gene>
<keyword evidence="5" id="KW-1185">Reference proteome</keyword>
<comment type="caution">
    <text evidence="4">The sequence shown here is derived from an EMBL/GenBank/DDBJ whole genome shotgun (WGS) entry which is preliminary data.</text>
</comment>
<dbReference type="GO" id="GO:0090313">
    <property type="term" value="P:regulation of protein targeting to membrane"/>
    <property type="evidence" value="ECO:0007669"/>
    <property type="project" value="TreeGrafter"/>
</dbReference>
<evidence type="ECO:0000313" key="5">
    <source>
        <dbReference type="Proteomes" id="UP000553706"/>
    </source>
</evidence>
<keyword evidence="2" id="KW-0472">Membrane</keyword>
<dbReference type="GO" id="GO:0005886">
    <property type="term" value="C:plasma membrane"/>
    <property type="evidence" value="ECO:0007669"/>
    <property type="project" value="TreeGrafter"/>
</dbReference>
<dbReference type="InterPro" id="IPR007844">
    <property type="entry name" value="AsmA"/>
</dbReference>
<evidence type="ECO:0000259" key="3">
    <source>
        <dbReference type="Pfam" id="PF05170"/>
    </source>
</evidence>
<feature type="region of interest" description="Disordered" evidence="1">
    <location>
        <begin position="776"/>
        <end position="805"/>
    </location>
</feature>
<keyword evidence="2" id="KW-1133">Transmembrane helix</keyword>
<reference evidence="4 5" key="1">
    <citation type="submission" date="2020-08" db="EMBL/GenBank/DDBJ databases">
        <title>Genomic Encyclopedia of Type Strains, Phase IV (KMG-IV): sequencing the most valuable type-strain genomes for metagenomic binning, comparative biology and taxonomic classification.</title>
        <authorList>
            <person name="Goeker M."/>
        </authorList>
    </citation>
    <scope>NUCLEOTIDE SEQUENCE [LARGE SCALE GENOMIC DNA]</scope>
    <source>
        <strain evidence="4 5">DSM 27026</strain>
    </source>
</reference>
<protein>
    <submittedName>
        <fullName evidence="4">AsmA protein</fullName>
    </submittedName>
</protein>